<name>A0AAD7XJC9_9STRA</name>
<dbReference type="InterPro" id="IPR011009">
    <property type="entry name" value="Kinase-like_dom_sf"/>
</dbReference>
<evidence type="ECO:0000313" key="16">
    <source>
        <dbReference type="Proteomes" id="UP001230188"/>
    </source>
</evidence>
<keyword evidence="16" id="KW-1185">Reference proteome</keyword>
<keyword evidence="5" id="KW-0418">Kinase</keyword>
<dbReference type="AlphaFoldDB" id="A0AAD7XJC9"/>
<evidence type="ECO:0000256" key="10">
    <source>
        <dbReference type="ARBA" id="ARBA00042858"/>
    </source>
</evidence>
<dbReference type="Pfam" id="PF00069">
    <property type="entry name" value="Pkinase"/>
    <property type="match status" value="1"/>
</dbReference>
<dbReference type="PROSITE" id="PS00108">
    <property type="entry name" value="PROTEIN_KINASE_ST"/>
    <property type="match status" value="1"/>
</dbReference>
<proteinExistence type="inferred from homology"/>
<dbReference type="PROSITE" id="PS50011">
    <property type="entry name" value="PROTEIN_KINASE_DOM"/>
    <property type="match status" value="1"/>
</dbReference>
<reference evidence="15" key="1">
    <citation type="submission" date="2023-01" db="EMBL/GenBank/DDBJ databases">
        <title>Metagenome sequencing of chrysophaentin producing Chrysophaeum taylorii.</title>
        <authorList>
            <person name="Davison J."/>
            <person name="Bewley C."/>
        </authorList>
    </citation>
    <scope>NUCLEOTIDE SEQUENCE</scope>
    <source>
        <strain evidence="15">NIES-1699</strain>
    </source>
</reference>
<gene>
    <name evidence="15" type="ORF">CTAYLR_010060</name>
</gene>
<keyword evidence="2 12" id="KW-0723">Serine/threonine-protein kinase</keyword>
<dbReference type="InterPro" id="IPR050108">
    <property type="entry name" value="CDK"/>
</dbReference>
<comment type="caution">
    <text evidence="15">The sequence shown here is derived from an EMBL/GenBank/DDBJ whole genome shotgun (WGS) entry which is preliminary data.</text>
</comment>
<evidence type="ECO:0000256" key="8">
    <source>
        <dbReference type="ARBA" id="ARBA00039612"/>
    </source>
</evidence>
<evidence type="ECO:0000256" key="4">
    <source>
        <dbReference type="ARBA" id="ARBA00022741"/>
    </source>
</evidence>
<dbReference type="Gene3D" id="3.30.200.20">
    <property type="entry name" value="Phosphorylase Kinase, domain 1"/>
    <property type="match status" value="1"/>
</dbReference>
<dbReference type="InterPro" id="IPR017441">
    <property type="entry name" value="Protein_kinase_ATP_BS"/>
</dbReference>
<evidence type="ECO:0000256" key="12">
    <source>
        <dbReference type="RuleBase" id="RU000304"/>
    </source>
</evidence>
<evidence type="ECO:0000256" key="6">
    <source>
        <dbReference type="ARBA" id="ARBA00022840"/>
    </source>
</evidence>
<dbReference type="GO" id="GO:0005634">
    <property type="term" value="C:nucleus"/>
    <property type="evidence" value="ECO:0007669"/>
    <property type="project" value="TreeGrafter"/>
</dbReference>
<sequence>MEVATANMGDVWRLPEQQQQQQAPCLETTTTTGEGKARGLVASVKKTATQEEGEEEERGSKRLRTSPTSPSSPPRGRSPEGPPRGASPEGPPPRGASPEGPPPRGASPEGPPPPSVDKAAGHKVVVTGSTGGKSSSLEGGRSVPADLPWVNLLKIGQGTYGEVYKARPGPERREQGAIVALKRLLIRDDWGFPVTSVRERKILLALQHPNLHPNLVRLYEMYQPSPESEDVYMVFEFLELDLEIIIQSPAVRKLDVPRVKSFMQQLLEGTDYMHRRYAVMHRDLKPSNLLVSRTGDLKICDFGLARTYQSGRSYTIPVITLNYRPPELLLDCRKYGPPVDLWSCGCIFAELLERKIAIPGRTDVEYLENIWKLCGPPEPWPEAKRVCPKWQTVTDDLADKGLERSVRSRFAAADELAAPLVDKFLRLAPSSRISAERALDDDYFWSGVPALPAEDRALEWDVEMVRAARDDQQRSRRR</sequence>
<dbReference type="EMBL" id="JAQMWT010000508">
    <property type="protein sequence ID" value="KAJ8600496.1"/>
    <property type="molecule type" value="Genomic_DNA"/>
</dbReference>
<evidence type="ECO:0000256" key="7">
    <source>
        <dbReference type="ARBA" id="ARBA00038543"/>
    </source>
</evidence>
<dbReference type="GO" id="GO:0004674">
    <property type="term" value="F:protein serine/threonine kinase activity"/>
    <property type="evidence" value="ECO:0007669"/>
    <property type="project" value="UniProtKB-KW"/>
</dbReference>
<dbReference type="SMART" id="SM00220">
    <property type="entry name" value="S_TKc"/>
    <property type="match status" value="1"/>
</dbReference>
<dbReference type="InterPro" id="IPR008271">
    <property type="entry name" value="Ser/Thr_kinase_AS"/>
</dbReference>
<keyword evidence="4 11" id="KW-0547">Nucleotide-binding</keyword>
<comment type="subunit">
    <text evidence="7">May form a complex composed of at least the catalytic subunit CRK2 and a cyclin.</text>
</comment>
<protein>
    <recommendedName>
        <fullName evidence="8">Cyclin-dependent kinase 2 homolog</fullName>
    </recommendedName>
    <alternativeName>
        <fullName evidence="9">Cell division control protein 2 homolog</fullName>
    </alternativeName>
    <alternativeName>
        <fullName evidence="10">cdc2-related kinase 2</fullName>
    </alternativeName>
</protein>
<dbReference type="InterPro" id="IPR000719">
    <property type="entry name" value="Prot_kinase_dom"/>
</dbReference>
<dbReference type="Gene3D" id="1.10.510.10">
    <property type="entry name" value="Transferase(Phosphotransferase) domain 1"/>
    <property type="match status" value="1"/>
</dbReference>
<dbReference type="SUPFAM" id="SSF56112">
    <property type="entry name" value="Protein kinase-like (PK-like)"/>
    <property type="match status" value="1"/>
</dbReference>
<organism evidence="15 16">
    <name type="scientific">Chrysophaeum taylorii</name>
    <dbReference type="NCBI Taxonomy" id="2483200"/>
    <lineage>
        <taxon>Eukaryota</taxon>
        <taxon>Sar</taxon>
        <taxon>Stramenopiles</taxon>
        <taxon>Ochrophyta</taxon>
        <taxon>Pelagophyceae</taxon>
        <taxon>Pelagomonadales</taxon>
        <taxon>Pelagomonadaceae</taxon>
        <taxon>Chrysophaeum</taxon>
    </lineage>
</organism>
<keyword evidence="6 11" id="KW-0067">ATP-binding</keyword>
<accession>A0AAD7XJC9</accession>
<evidence type="ECO:0000313" key="15">
    <source>
        <dbReference type="EMBL" id="KAJ8600496.1"/>
    </source>
</evidence>
<evidence type="ECO:0000259" key="14">
    <source>
        <dbReference type="PROSITE" id="PS50011"/>
    </source>
</evidence>
<evidence type="ECO:0000256" key="5">
    <source>
        <dbReference type="ARBA" id="ARBA00022777"/>
    </source>
</evidence>
<feature type="compositionally biased region" description="Pro residues" evidence="13">
    <location>
        <begin position="89"/>
        <end position="115"/>
    </location>
</feature>
<feature type="binding site" evidence="11">
    <location>
        <position position="182"/>
    </location>
    <ligand>
        <name>ATP</name>
        <dbReference type="ChEBI" id="CHEBI:30616"/>
    </ligand>
</feature>
<dbReference type="FunFam" id="1.10.510.10:FF:000624">
    <property type="entry name" value="Mitogen-activated protein kinase"/>
    <property type="match status" value="1"/>
</dbReference>
<dbReference type="PANTHER" id="PTHR24056">
    <property type="entry name" value="CELL DIVISION PROTEIN KINASE"/>
    <property type="match status" value="1"/>
</dbReference>
<evidence type="ECO:0000256" key="9">
    <source>
        <dbReference type="ARBA" id="ARBA00041902"/>
    </source>
</evidence>
<evidence type="ECO:0000256" key="13">
    <source>
        <dbReference type="SAM" id="MobiDB-lite"/>
    </source>
</evidence>
<dbReference type="Proteomes" id="UP001230188">
    <property type="component" value="Unassembled WGS sequence"/>
</dbReference>
<feature type="domain" description="Protein kinase" evidence="14">
    <location>
        <begin position="149"/>
        <end position="444"/>
    </location>
</feature>
<evidence type="ECO:0000256" key="1">
    <source>
        <dbReference type="ARBA" id="ARBA00006485"/>
    </source>
</evidence>
<feature type="region of interest" description="Disordered" evidence="13">
    <location>
        <begin position="1"/>
        <end position="119"/>
    </location>
</feature>
<comment type="similarity">
    <text evidence="1">Belongs to the protein kinase superfamily. CMGC Ser/Thr protein kinase family. CDC2/CDKX subfamily.</text>
</comment>
<evidence type="ECO:0000256" key="11">
    <source>
        <dbReference type="PROSITE-ProRule" id="PRU10141"/>
    </source>
</evidence>
<dbReference type="GO" id="GO:0005524">
    <property type="term" value="F:ATP binding"/>
    <property type="evidence" value="ECO:0007669"/>
    <property type="project" value="UniProtKB-UniRule"/>
</dbReference>
<dbReference type="PROSITE" id="PS00107">
    <property type="entry name" value="PROTEIN_KINASE_ATP"/>
    <property type="match status" value="1"/>
</dbReference>
<evidence type="ECO:0000256" key="3">
    <source>
        <dbReference type="ARBA" id="ARBA00022679"/>
    </source>
</evidence>
<keyword evidence="3" id="KW-0808">Transferase</keyword>
<evidence type="ECO:0000256" key="2">
    <source>
        <dbReference type="ARBA" id="ARBA00022527"/>
    </source>
</evidence>